<organism evidence="1 2">
    <name type="scientific">Streptomyces parvulus</name>
    <dbReference type="NCBI Taxonomy" id="146923"/>
    <lineage>
        <taxon>Bacteria</taxon>
        <taxon>Bacillati</taxon>
        <taxon>Actinomycetota</taxon>
        <taxon>Actinomycetes</taxon>
        <taxon>Kitasatosporales</taxon>
        <taxon>Streptomycetaceae</taxon>
        <taxon>Streptomyces</taxon>
    </lineage>
</organism>
<dbReference type="EMBL" id="CP015866">
    <property type="protein sequence ID" value="ANJ11195.1"/>
    <property type="molecule type" value="Genomic_DNA"/>
</dbReference>
<dbReference type="Proteomes" id="UP000078468">
    <property type="component" value="Chromosome"/>
</dbReference>
<proteinExistence type="predicted"/>
<dbReference type="GeneID" id="91309526"/>
<protein>
    <submittedName>
        <fullName evidence="1">Uncharacterized protein</fullName>
    </submittedName>
</protein>
<dbReference type="KEGG" id="spav:Spa2297_31915"/>
<accession>A0A191V8E2</accession>
<evidence type="ECO:0000313" key="1">
    <source>
        <dbReference type="EMBL" id="ANJ11195.1"/>
    </source>
</evidence>
<reference evidence="1 2" key="1">
    <citation type="submission" date="2016-05" db="EMBL/GenBank/DDBJ databases">
        <title>Non-Contiguous Finished Genome Sequence of Streptomyces parvulus 2297 Integrated Site-Specifically with Actinophage R4.</title>
        <authorList>
            <person name="Nishizawa T."/>
            <person name="Miura T."/>
            <person name="Harada C."/>
            <person name="Guo Y."/>
            <person name="Narisawa K."/>
            <person name="Ohta H."/>
            <person name="Takahashi H."/>
            <person name="Shirai M."/>
        </authorList>
    </citation>
    <scope>NUCLEOTIDE SEQUENCE [LARGE SCALE GENOMIC DNA]</scope>
    <source>
        <strain evidence="1 2">2297</strain>
    </source>
</reference>
<gene>
    <name evidence="1" type="ORF">Spa2297_31915</name>
</gene>
<name>A0A191V8E2_9ACTN</name>
<sequence length="113" mass="11468">MPPSPTGPADADTYAAVCDHTHLFPGARCRVQGLPDPRGFAARPVPVDVDVRFSDGVIAYARLSTDGPADPVLVVAAYTTAAGTSIGGRGWVVRGTVLAGDEVELVLGGAAPV</sequence>
<dbReference type="AlphaFoldDB" id="A0A191V8E2"/>
<evidence type="ECO:0000313" key="2">
    <source>
        <dbReference type="Proteomes" id="UP000078468"/>
    </source>
</evidence>
<dbReference type="RefSeq" id="WP_064731523.1">
    <property type="nucleotide sequence ID" value="NZ_BMRX01000004.1"/>
</dbReference>